<protein>
    <recommendedName>
        <fullName evidence="5">Maltose O-acetyltransferase</fullName>
    </recommendedName>
</protein>
<dbReference type="EMBL" id="CAJVCH010101838">
    <property type="protein sequence ID" value="CAG7723710.1"/>
    <property type="molecule type" value="Genomic_DNA"/>
</dbReference>
<gene>
    <name evidence="3" type="ORF">AFUS01_LOCUS12778</name>
</gene>
<evidence type="ECO:0000313" key="3">
    <source>
        <dbReference type="EMBL" id="CAG7723710.1"/>
    </source>
</evidence>
<comment type="similarity">
    <text evidence="1">Belongs to the transferase hexapeptide repeat family.</text>
</comment>
<evidence type="ECO:0000313" key="4">
    <source>
        <dbReference type="Proteomes" id="UP000708208"/>
    </source>
</evidence>
<organism evidence="3 4">
    <name type="scientific">Allacma fusca</name>
    <dbReference type="NCBI Taxonomy" id="39272"/>
    <lineage>
        <taxon>Eukaryota</taxon>
        <taxon>Metazoa</taxon>
        <taxon>Ecdysozoa</taxon>
        <taxon>Arthropoda</taxon>
        <taxon>Hexapoda</taxon>
        <taxon>Collembola</taxon>
        <taxon>Symphypleona</taxon>
        <taxon>Sminthuridae</taxon>
        <taxon>Allacma</taxon>
    </lineage>
</organism>
<evidence type="ECO:0000256" key="2">
    <source>
        <dbReference type="ARBA" id="ARBA00022679"/>
    </source>
</evidence>
<name>A0A8J2P4F0_9HEXA</name>
<evidence type="ECO:0008006" key="5">
    <source>
        <dbReference type="Google" id="ProtNLM"/>
    </source>
</evidence>
<dbReference type="InterPro" id="IPR001451">
    <property type="entry name" value="Hexapep"/>
</dbReference>
<dbReference type="Pfam" id="PF00132">
    <property type="entry name" value="Hexapep"/>
    <property type="match status" value="1"/>
</dbReference>
<dbReference type="Proteomes" id="UP000708208">
    <property type="component" value="Unassembled WGS sequence"/>
</dbReference>
<dbReference type="PANTHER" id="PTHR23416:SF23">
    <property type="entry name" value="ACETYLTRANSFERASE C18B11.09C-RELATED"/>
    <property type="match status" value="1"/>
</dbReference>
<accession>A0A8J2P4F0</accession>
<keyword evidence="4" id="KW-1185">Reference proteome</keyword>
<dbReference type="AlphaFoldDB" id="A0A8J2P4F0"/>
<dbReference type="GO" id="GO:0008374">
    <property type="term" value="F:O-acyltransferase activity"/>
    <property type="evidence" value="ECO:0007669"/>
    <property type="project" value="TreeGrafter"/>
</dbReference>
<dbReference type="PANTHER" id="PTHR23416">
    <property type="entry name" value="SIALIC ACID SYNTHASE-RELATED"/>
    <property type="match status" value="1"/>
</dbReference>
<comment type="caution">
    <text evidence="3">The sequence shown here is derived from an EMBL/GenBank/DDBJ whole genome shotgun (WGS) entry which is preliminary data.</text>
</comment>
<sequence length="135" mass="14589">MPVEKSPVNFMLPPKRMQLLVEKSSSKYYILTRPLMYVAPVKIGKNFMSGPNVQIYTATHPLDYLKRRTTDFGLPVTIGDDVWIGGRAVVCPGVTIGNGVTVAAGSVVTRDVPDFAVVAGAPAKIIRMENNPSGN</sequence>
<dbReference type="OrthoDB" id="10030506at2759"/>
<dbReference type="PROSITE" id="PS00101">
    <property type="entry name" value="HEXAPEP_TRANSFERASES"/>
    <property type="match status" value="1"/>
</dbReference>
<dbReference type="InterPro" id="IPR018357">
    <property type="entry name" value="Hexapep_transf_CS"/>
</dbReference>
<reference evidence="3" key="1">
    <citation type="submission" date="2021-06" db="EMBL/GenBank/DDBJ databases">
        <authorList>
            <person name="Hodson N. C."/>
            <person name="Mongue J. A."/>
            <person name="Jaron S. K."/>
        </authorList>
    </citation>
    <scope>NUCLEOTIDE SEQUENCE</scope>
</reference>
<dbReference type="InterPro" id="IPR051159">
    <property type="entry name" value="Hexapeptide_acetyltransf"/>
</dbReference>
<keyword evidence="2" id="KW-0808">Transferase</keyword>
<evidence type="ECO:0000256" key="1">
    <source>
        <dbReference type="ARBA" id="ARBA00007274"/>
    </source>
</evidence>
<proteinExistence type="inferred from homology"/>